<evidence type="ECO:0000313" key="3">
    <source>
        <dbReference type="EMBL" id="MBO0359965.1"/>
    </source>
</evidence>
<sequence>MAACFLVLTDFTPAADQALTYADKLATQLGASLVLLHIRRESLLDPDAFNGYIQRMSEGEVAAALAERTAPLTSPTTVETSVAGITEATQQAMGKYQPLLLVLGKPDSSKIPDELVTTTSLNLLRAVSLPLLVVSMGQQAAVPAHVVVAADGEVFQLSAPVAEGAQQLLAALSPDVTVAYVAEPEHSDDTKPAVASVQESGLIPEASLLQGYGVRNRRASEGILQALTDKQADLLLVIARRRSFFGHMFNHSVSSQLVLHSPVPVLLLPAVT</sequence>
<dbReference type="AlphaFoldDB" id="A0A939JE10"/>
<comment type="caution">
    <text evidence="3">The sequence shown here is derived from an EMBL/GenBank/DDBJ whole genome shotgun (WGS) entry which is preliminary data.</text>
</comment>
<dbReference type="RefSeq" id="WP_206985910.1">
    <property type="nucleotide sequence ID" value="NZ_JAFLQZ010000015.1"/>
</dbReference>
<evidence type="ECO:0000256" key="1">
    <source>
        <dbReference type="ARBA" id="ARBA00008791"/>
    </source>
</evidence>
<dbReference type="Gene3D" id="3.40.50.620">
    <property type="entry name" value="HUPs"/>
    <property type="match status" value="2"/>
</dbReference>
<protein>
    <submittedName>
        <fullName evidence="3">Universal stress protein</fullName>
    </submittedName>
</protein>
<dbReference type="InterPro" id="IPR014729">
    <property type="entry name" value="Rossmann-like_a/b/a_fold"/>
</dbReference>
<dbReference type="Proteomes" id="UP000664144">
    <property type="component" value="Unassembled WGS sequence"/>
</dbReference>
<reference evidence="3" key="1">
    <citation type="submission" date="2021-03" db="EMBL/GenBank/DDBJ databases">
        <authorList>
            <person name="Kim M.K."/>
        </authorList>
    </citation>
    <scope>NUCLEOTIDE SEQUENCE</scope>
    <source>
        <strain evidence="3">BT186</strain>
    </source>
</reference>
<keyword evidence="4" id="KW-1185">Reference proteome</keyword>
<dbReference type="EMBL" id="JAFLQZ010000015">
    <property type="protein sequence ID" value="MBO0359965.1"/>
    <property type="molecule type" value="Genomic_DNA"/>
</dbReference>
<proteinExistence type="inferred from homology"/>
<comment type="similarity">
    <text evidence="1">Belongs to the universal stress protein A family.</text>
</comment>
<accession>A0A939JE10</accession>
<organism evidence="3 4">
    <name type="scientific">Hymenobacter telluris</name>
    <dbReference type="NCBI Taxonomy" id="2816474"/>
    <lineage>
        <taxon>Bacteria</taxon>
        <taxon>Pseudomonadati</taxon>
        <taxon>Bacteroidota</taxon>
        <taxon>Cytophagia</taxon>
        <taxon>Cytophagales</taxon>
        <taxon>Hymenobacteraceae</taxon>
        <taxon>Hymenobacter</taxon>
    </lineage>
</organism>
<evidence type="ECO:0000259" key="2">
    <source>
        <dbReference type="Pfam" id="PF00582"/>
    </source>
</evidence>
<evidence type="ECO:0000313" key="4">
    <source>
        <dbReference type="Proteomes" id="UP000664144"/>
    </source>
</evidence>
<feature type="domain" description="UspA" evidence="2">
    <location>
        <begin position="6"/>
        <end position="134"/>
    </location>
</feature>
<dbReference type="CDD" id="cd00293">
    <property type="entry name" value="USP-like"/>
    <property type="match status" value="2"/>
</dbReference>
<gene>
    <name evidence="3" type="ORF">J0X19_18540</name>
</gene>
<dbReference type="Pfam" id="PF00582">
    <property type="entry name" value="Usp"/>
    <property type="match status" value="2"/>
</dbReference>
<dbReference type="PANTHER" id="PTHR46268:SF6">
    <property type="entry name" value="UNIVERSAL STRESS PROTEIN UP12"/>
    <property type="match status" value="1"/>
</dbReference>
<name>A0A939JE10_9BACT</name>
<feature type="domain" description="UspA" evidence="2">
    <location>
        <begin position="145"/>
        <end position="268"/>
    </location>
</feature>
<dbReference type="PANTHER" id="PTHR46268">
    <property type="entry name" value="STRESS RESPONSE PROTEIN NHAX"/>
    <property type="match status" value="1"/>
</dbReference>
<dbReference type="InterPro" id="IPR006016">
    <property type="entry name" value="UspA"/>
</dbReference>
<dbReference type="SUPFAM" id="SSF52402">
    <property type="entry name" value="Adenine nucleotide alpha hydrolases-like"/>
    <property type="match status" value="2"/>
</dbReference>